<comment type="cofactor">
    <cofactor evidence="1">
        <name>FAD</name>
        <dbReference type="ChEBI" id="CHEBI:57692"/>
    </cofactor>
</comment>
<dbReference type="EMBL" id="SNXW01000003">
    <property type="protein sequence ID" value="TDP84846.1"/>
    <property type="molecule type" value="Genomic_DNA"/>
</dbReference>
<keyword evidence="3" id="KW-0285">Flavoprotein</keyword>
<feature type="domain" description="FAD/NAD(P)-binding" evidence="5">
    <location>
        <begin position="17"/>
        <end position="298"/>
    </location>
</feature>
<dbReference type="Proteomes" id="UP000294593">
    <property type="component" value="Unassembled WGS sequence"/>
</dbReference>
<gene>
    <name evidence="7" type="ORF">EV672_103420</name>
</gene>
<evidence type="ECO:0000256" key="3">
    <source>
        <dbReference type="ARBA" id="ARBA00022630"/>
    </source>
</evidence>
<keyword evidence="4" id="KW-0274">FAD</keyword>
<reference evidence="7 8" key="1">
    <citation type="submission" date="2019-03" db="EMBL/GenBank/DDBJ databases">
        <title>Genomic Encyclopedia of Type Strains, Phase IV (KMG-IV): sequencing the most valuable type-strain genomes for metagenomic binning, comparative biology and taxonomic classification.</title>
        <authorList>
            <person name="Goeker M."/>
        </authorList>
    </citation>
    <scope>NUCLEOTIDE SEQUENCE [LARGE SCALE GENOMIC DNA]</scope>
    <source>
        <strain evidence="7 8">DSM 11901</strain>
    </source>
</reference>
<evidence type="ECO:0000259" key="5">
    <source>
        <dbReference type="Pfam" id="PF07992"/>
    </source>
</evidence>
<comment type="caution">
    <text evidence="7">The sequence shown here is derived from an EMBL/GenBank/DDBJ whole genome shotgun (WGS) entry which is preliminary data.</text>
</comment>
<accession>A0A4R6RGR4</accession>
<dbReference type="InterPro" id="IPR041575">
    <property type="entry name" value="Rubredoxin_C"/>
</dbReference>
<dbReference type="Pfam" id="PF07992">
    <property type="entry name" value="Pyr_redox_2"/>
    <property type="match status" value="1"/>
</dbReference>
<dbReference type="InterPro" id="IPR050260">
    <property type="entry name" value="FAD-bd_OxRdtase"/>
</dbReference>
<dbReference type="PRINTS" id="PR00411">
    <property type="entry name" value="PNDRDTASEI"/>
</dbReference>
<evidence type="ECO:0000256" key="1">
    <source>
        <dbReference type="ARBA" id="ARBA00001974"/>
    </source>
</evidence>
<protein>
    <submittedName>
        <fullName evidence="7">NAD(P)H-dependent nitrite reductase large subunit</fullName>
    </submittedName>
</protein>
<dbReference type="Gene3D" id="3.30.390.30">
    <property type="match status" value="1"/>
</dbReference>
<dbReference type="PANTHER" id="PTHR43429">
    <property type="entry name" value="PYRIDINE NUCLEOTIDE-DISULFIDE OXIDOREDUCTASE DOMAIN-CONTAINING"/>
    <property type="match status" value="1"/>
</dbReference>
<keyword evidence="8" id="KW-1185">Reference proteome</keyword>
<dbReference type="Gene3D" id="3.50.50.60">
    <property type="entry name" value="FAD/NAD(P)-binding domain"/>
    <property type="match status" value="2"/>
</dbReference>
<evidence type="ECO:0000313" key="7">
    <source>
        <dbReference type="EMBL" id="TDP84846.1"/>
    </source>
</evidence>
<dbReference type="PRINTS" id="PR00368">
    <property type="entry name" value="FADPNR"/>
</dbReference>
<dbReference type="InterPro" id="IPR016156">
    <property type="entry name" value="FAD/NAD-linked_Rdtase_dimer_sf"/>
</dbReference>
<dbReference type="GO" id="GO:0016491">
    <property type="term" value="F:oxidoreductase activity"/>
    <property type="evidence" value="ECO:0007669"/>
    <property type="project" value="InterPro"/>
</dbReference>
<dbReference type="AlphaFoldDB" id="A0A4R6RGR4"/>
<dbReference type="InterPro" id="IPR023753">
    <property type="entry name" value="FAD/NAD-binding_dom"/>
</dbReference>
<evidence type="ECO:0000313" key="8">
    <source>
        <dbReference type="Proteomes" id="UP000294593"/>
    </source>
</evidence>
<proteinExistence type="inferred from homology"/>
<organism evidence="7 8">
    <name type="scientific">Aquabacterium commune</name>
    <dbReference type="NCBI Taxonomy" id="70586"/>
    <lineage>
        <taxon>Bacteria</taxon>
        <taxon>Pseudomonadati</taxon>
        <taxon>Pseudomonadota</taxon>
        <taxon>Betaproteobacteria</taxon>
        <taxon>Burkholderiales</taxon>
        <taxon>Aquabacterium</taxon>
    </lineage>
</organism>
<dbReference type="SUPFAM" id="SSF51905">
    <property type="entry name" value="FAD/NAD(P)-binding domain"/>
    <property type="match status" value="2"/>
</dbReference>
<sequence>MHAPKKEPAMSTPPRKQLVVIGNGMAGIRTVEELLKIAPDLYDITVFGAEPHPNYNRIMLSPVLAGEQTVDDIVLNPVDWYAAHGITLHMGKPVTAVNRRQRIVTAADGTQAPYDRLLLATGSQPFVLPVPGHDLQGVVTYRDIADTNAMIEAARTHRHAVVIGGGLLGLEAANGLALRGMAVTVVHLGDWLLERQLDRESAGLLQAELGARGLRFALSAHTAACLADAEGRVRAVQLKDGTEIPADLVVMAAGVRPDVRLATAIGLQCNRGVLVSDTLQTLTDPRIYAVGECANHRGMAYGLVAPLYEQAAVCANHLADFGIGRYVGSQVSTKLKVTGIDLFSAGDFMGADGTEAIVLRDPVRGIYKKLVLKNGALVGACLYGDIHDGSAYFELIRSGASVAAQRDTLAFGPQAATALAA</sequence>
<evidence type="ECO:0000256" key="4">
    <source>
        <dbReference type="ARBA" id="ARBA00022827"/>
    </source>
</evidence>
<evidence type="ECO:0000259" key="6">
    <source>
        <dbReference type="Pfam" id="PF18267"/>
    </source>
</evidence>
<dbReference type="InterPro" id="IPR036188">
    <property type="entry name" value="FAD/NAD-bd_sf"/>
</dbReference>
<feature type="domain" description="NADH-rubredoxin oxidoreductase C-terminal" evidence="6">
    <location>
        <begin position="332"/>
        <end position="399"/>
    </location>
</feature>
<dbReference type="PANTHER" id="PTHR43429:SF3">
    <property type="entry name" value="NITRITE REDUCTASE [NAD(P)H]"/>
    <property type="match status" value="1"/>
</dbReference>
<dbReference type="Pfam" id="PF18267">
    <property type="entry name" value="Rubredoxin_C"/>
    <property type="match status" value="1"/>
</dbReference>
<comment type="similarity">
    <text evidence="2">Belongs to the FAD-dependent oxidoreductase family.</text>
</comment>
<name>A0A4R6RGR4_9BURK</name>
<evidence type="ECO:0000256" key="2">
    <source>
        <dbReference type="ARBA" id="ARBA00006442"/>
    </source>
</evidence>